<accession>A0A6J4TP97</accession>
<feature type="domain" description="Plasmid pRiA4b Orf3-like" evidence="1">
    <location>
        <begin position="18"/>
        <end position="136"/>
    </location>
</feature>
<dbReference type="PANTHER" id="PTHR41878:SF1">
    <property type="entry name" value="TNPR PROTEIN"/>
    <property type="match status" value="1"/>
</dbReference>
<evidence type="ECO:0000259" key="1">
    <source>
        <dbReference type="Pfam" id="PF07929"/>
    </source>
</evidence>
<protein>
    <recommendedName>
        <fullName evidence="1">Plasmid pRiA4b Orf3-like domain-containing protein</fullName>
    </recommendedName>
</protein>
<evidence type="ECO:0000313" key="2">
    <source>
        <dbReference type="EMBL" id="CAA9527605.1"/>
    </source>
</evidence>
<name>A0A6J4TP97_9ACTN</name>
<dbReference type="PANTHER" id="PTHR41878">
    <property type="entry name" value="LEXA REPRESSOR-RELATED"/>
    <property type="match status" value="1"/>
</dbReference>
<dbReference type="InterPro" id="IPR024047">
    <property type="entry name" value="MM3350-like_sf"/>
</dbReference>
<dbReference type="AlphaFoldDB" id="A0A6J4TP97"/>
<dbReference type="InterPro" id="IPR012912">
    <property type="entry name" value="Plasmid_pRiA4b_Orf3-like"/>
</dbReference>
<sequence>MTDQTYVFTAELVGFLGVRRTITIRDDMTLVDLHYALQSALDWDDDHLYAFWLDGSFWASDDGHYMHPYHAASVDPPGKSACARLRDLGLTEGQQIAYEFDFERQWRVLLQLREIRAEAGSAVARCIEREGTPPPQYDGVAFDEDEASAQATVEFTALTYDEADAA</sequence>
<dbReference type="EMBL" id="CADCVQ010000160">
    <property type="protein sequence ID" value="CAA9527605.1"/>
    <property type="molecule type" value="Genomic_DNA"/>
</dbReference>
<dbReference type="Gene3D" id="3.10.290.30">
    <property type="entry name" value="MM3350-like"/>
    <property type="match status" value="1"/>
</dbReference>
<proteinExistence type="predicted"/>
<dbReference type="Pfam" id="PF07929">
    <property type="entry name" value="PRiA4_ORF3"/>
    <property type="match status" value="1"/>
</dbReference>
<gene>
    <name evidence="2" type="ORF">AVDCRST_MAG67-4173</name>
</gene>
<organism evidence="2">
    <name type="scientific">uncultured Solirubrobacteraceae bacterium</name>
    <dbReference type="NCBI Taxonomy" id="1162706"/>
    <lineage>
        <taxon>Bacteria</taxon>
        <taxon>Bacillati</taxon>
        <taxon>Actinomycetota</taxon>
        <taxon>Thermoleophilia</taxon>
        <taxon>Solirubrobacterales</taxon>
        <taxon>Solirubrobacteraceae</taxon>
        <taxon>environmental samples</taxon>
    </lineage>
</organism>
<reference evidence="2" key="1">
    <citation type="submission" date="2020-02" db="EMBL/GenBank/DDBJ databases">
        <authorList>
            <person name="Meier V. D."/>
        </authorList>
    </citation>
    <scope>NUCLEOTIDE SEQUENCE</scope>
    <source>
        <strain evidence="2">AVDCRST_MAG67</strain>
    </source>
</reference>
<dbReference type="SUPFAM" id="SSF159941">
    <property type="entry name" value="MM3350-like"/>
    <property type="match status" value="1"/>
</dbReference>